<dbReference type="SUPFAM" id="SSF46774">
    <property type="entry name" value="ARID-like"/>
    <property type="match status" value="1"/>
</dbReference>
<evidence type="ECO:0000256" key="4">
    <source>
        <dbReference type="SAM" id="MobiDB-lite"/>
    </source>
</evidence>
<accession>A0A9P0K998</accession>
<dbReference type="InterPro" id="IPR003349">
    <property type="entry name" value="JmjN"/>
</dbReference>
<feature type="compositionally biased region" description="Basic and acidic residues" evidence="4">
    <location>
        <begin position="1468"/>
        <end position="1481"/>
    </location>
</feature>
<dbReference type="SUPFAM" id="SSF51197">
    <property type="entry name" value="Clavaminate synthase-like"/>
    <property type="match status" value="1"/>
</dbReference>
<feature type="compositionally biased region" description="Basic and acidic residues" evidence="4">
    <location>
        <begin position="646"/>
        <end position="720"/>
    </location>
</feature>
<dbReference type="GO" id="GO:0005634">
    <property type="term" value="C:nucleus"/>
    <property type="evidence" value="ECO:0007669"/>
    <property type="project" value="UniProtKB-SubCell"/>
</dbReference>
<dbReference type="GO" id="GO:0000785">
    <property type="term" value="C:chromatin"/>
    <property type="evidence" value="ECO:0007669"/>
    <property type="project" value="TreeGrafter"/>
</dbReference>
<dbReference type="PANTHER" id="PTHR10694:SF113">
    <property type="entry name" value="PROTEIN JUMONJI"/>
    <property type="match status" value="1"/>
</dbReference>
<proteinExistence type="predicted"/>
<dbReference type="EMBL" id="CAKOFQ010006775">
    <property type="protein sequence ID" value="CAH1970482.1"/>
    <property type="molecule type" value="Genomic_DNA"/>
</dbReference>
<feature type="compositionally biased region" description="Basic and acidic residues" evidence="4">
    <location>
        <begin position="398"/>
        <end position="424"/>
    </location>
</feature>
<evidence type="ECO:0000259" key="5">
    <source>
        <dbReference type="PROSITE" id="PS51011"/>
    </source>
</evidence>
<evidence type="ECO:0000256" key="3">
    <source>
        <dbReference type="SAM" id="Coils"/>
    </source>
</evidence>
<dbReference type="Gene3D" id="2.60.120.650">
    <property type="entry name" value="Cupin"/>
    <property type="match status" value="1"/>
</dbReference>
<keyword evidence="3" id="KW-0175">Coiled coil</keyword>
<evidence type="ECO:0000259" key="7">
    <source>
        <dbReference type="PROSITE" id="PS51184"/>
    </source>
</evidence>
<keyword evidence="9" id="KW-1185">Reference proteome</keyword>
<dbReference type="PROSITE" id="PS51011">
    <property type="entry name" value="ARID"/>
    <property type="match status" value="1"/>
</dbReference>
<feature type="compositionally biased region" description="Polar residues" evidence="4">
    <location>
        <begin position="1003"/>
        <end position="1013"/>
    </location>
</feature>
<feature type="domain" description="JmjC" evidence="7">
    <location>
        <begin position="1893"/>
        <end position="2058"/>
    </location>
</feature>
<evidence type="ECO:0000313" key="8">
    <source>
        <dbReference type="EMBL" id="CAH1970482.1"/>
    </source>
</evidence>
<feature type="compositionally biased region" description="Basic and acidic residues" evidence="4">
    <location>
        <begin position="734"/>
        <end position="751"/>
    </location>
</feature>
<dbReference type="Proteomes" id="UP001152888">
    <property type="component" value="Unassembled WGS sequence"/>
</dbReference>
<feature type="compositionally biased region" description="Basic and acidic residues" evidence="4">
    <location>
        <begin position="1489"/>
        <end position="1500"/>
    </location>
</feature>
<feature type="coiled-coil region" evidence="3">
    <location>
        <begin position="451"/>
        <end position="478"/>
    </location>
</feature>
<dbReference type="PROSITE" id="PS51183">
    <property type="entry name" value="JMJN"/>
    <property type="match status" value="1"/>
</dbReference>
<feature type="compositionally biased region" description="Basic and acidic residues" evidence="4">
    <location>
        <begin position="845"/>
        <end position="862"/>
    </location>
</feature>
<gene>
    <name evidence="8" type="ORF">ACAOBT_LOCUS8945</name>
</gene>
<feature type="compositionally biased region" description="Basic and acidic residues" evidence="4">
    <location>
        <begin position="1396"/>
        <end position="1415"/>
    </location>
</feature>
<name>A0A9P0K998_ACAOB</name>
<dbReference type="GO" id="GO:0010468">
    <property type="term" value="P:regulation of gene expression"/>
    <property type="evidence" value="ECO:0007669"/>
    <property type="project" value="TreeGrafter"/>
</dbReference>
<evidence type="ECO:0000256" key="1">
    <source>
        <dbReference type="ARBA" id="ARBA00004123"/>
    </source>
</evidence>
<feature type="region of interest" description="Disordered" evidence="4">
    <location>
        <begin position="305"/>
        <end position="334"/>
    </location>
</feature>
<feature type="compositionally biased region" description="Basic and acidic residues" evidence="4">
    <location>
        <begin position="790"/>
        <end position="832"/>
    </location>
</feature>
<dbReference type="InterPro" id="IPR036431">
    <property type="entry name" value="ARID_dom_sf"/>
</dbReference>
<protein>
    <recommendedName>
        <fullName evidence="10">Protein Jumonji</fullName>
    </recommendedName>
</protein>
<feature type="domain" description="JmjN" evidence="6">
    <location>
        <begin position="1612"/>
        <end position="1653"/>
    </location>
</feature>
<dbReference type="SMART" id="SM01014">
    <property type="entry name" value="ARID"/>
    <property type="match status" value="1"/>
</dbReference>
<dbReference type="SMART" id="SM00545">
    <property type="entry name" value="JmjN"/>
    <property type="match status" value="1"/>
</dbReference>
<dbReference type="Pfam" id="PF01388">
    <property type="entry name" value="ARID"/>
    <property type="match status" value="1"/>
</dbReference>
<dbReference type="Pfam" id="PF02375">
    <property type="entry name" value="JmjN"/>
    <property type="match status" value="1"/>
</dbReference>
<comment type="caution">
    <text evidence="8">The sequence shown here is derived from an EMBL/GenBank/DDBJ whole genome shotgun (WGS) entry which is preliminary data.</text>
</comment>
<dbReference type="SMART" id="SM00501">
    <property type="entry name" value="BRIGHT"/>
    <property type="match status" value="1"/>
</dbReference>
<evidence type="ECO:0008006" key="10">
    <source>
        <dbReference type="Google" id="ProtNLM"/>
    </source>
</evidence>
<feature type="compositionally biased region" description="Polar residues" evidence="4">
    <location>
        <begin position="1423"/>
        <end position="1438"/>
    </location>
</feature>
<feature type="compositionally biased region" description="Basic and acidic residues" evidence="4">
    <location>
        <begin position="1218"/>
        <end position="1245"/>
    </location>
</feature>
<dbReference type="SMART" id="SM00558">
    <property type="entry name" value="JmjC"/>
    <property type="match status" value="1"/>
</dbReference>
<feature type="compositionally biased region" description="Acidic residues" evidence="4">
    <location>
        <begin position="1805"/>
        <end position="1816"/>
    </location>
</feature>
<feature type="region of interest" description="Disordered" evidence="4">
    <location>
        <begin position="597"/>
        <end position="874"/>
    </location>
</feature>
<feature type="compositionally biased region" description="Basic and acidic residues" evidence="4">
    <location>
        <begin position="1014"/>
        <end position="1048"/>
    </location>
</feature>
<feature type="region of interest" description="Disordered" evidence="4">
    <location>
        <begin position="1556"/>
        <end position="1585"/>
    </location>
</feature>
<keyword evidence="2" id="KW-0539">Nucleus</keyword>
<dbReference type="GO" id="GO:0006338">
    <property type="term" value="P:chromatin remodeling"/>
    <property type="evidence" value="ECO:0007669"/>
    <property type="project" value="TreeGrafter"/>
</dbReference>
<feature type="region of interest" description="Disordered" evidence="4">
    <location>
        <begin position="889"/>
        <end position="1269"/>
    </location>
</feature>
<feature type="region of interest" description="Disordered" evidence="4">
    <location>
        <begin position="1785"/>
        <end position="1816"/>
    </location>
</feature>
<feature type="compositionally biased region" description="Basic and acidic residues" evidence="4">
    <location>
        <begin position="980"/>
        <end position="1002"/>
    </location>
</feature>
<feature type="compositionally biased region" description="Low complexity" evidence="4">
    <location>
        <begin position="1451"/>
        <end position="1467"/>
    </location>
</feature>
<dbReference type="PROSITE" id="PS51184">
    <property type="entry name" value="JMJC"/>
    <property type="match status" value="1"/>
</dbReference>
<feature type="compositionally biased region" description="Basic and acidic residues" evidence="4">
    <location>
        <begin position="1076"/>
        <end position="1094"/>
    </location>
</feature>
<dbReference type="PANTHER" id="PTHR10694">
    <property type="entry name" value="LYSINE-SPECIFIC DEMETHYLASE"/>
    <property type="match status" value="1"/>
</dbReference>
<dbReference type="Pfam" id="PF02928">
    <property type="entry name" value="zf-C5HC2"/>
    <property type="match status" value="1"/>
</dbReference>
<feature type="domain" description="ARID" evidence="5">
    <location>
        <begin position="1676"/>
        <end position="1768"/>
    </location>
</feature>
<reference evidence="8" key="1">
    <citation type="submission" date="2022-03" db="EMBL/GenBank/DDBJ databases">
        <authorList>
            <person name="Sayadi A."/>
        </authorList>
    </citation>
    <scope>NUCLEOTIDE SEQUENCE</scope>
</reference>
<sequence>MKRKRKNQCPSPLLDDSPKRTKVHAQRKFAQGSNVNSPVITPIKELESEIPHIDVMPEPVELLPMKRQDTEDFLTFLCFRGTPVLPPGLNFFNTASIVDTNGQVHEIKSEGPKNGPIDIAKCSTSEKPFIAFGVRKRADPIIISKQMDRKRRHALALQALRRKYQEQKMAKIRALTISKLSEKFTNRTVVKTNTVSKTETITKKTNSFQKTKVMATKHVKVTTQTLKTTLRPKLKHSLKQNMCLRSFRGRFVHKELPFRKTVHSDVRTGVKRPLNRLVVKSNKRVPDHNVKVSTSTKSISNPKVVKKTTGQNSSEKPEVISPCVKRSDMSARRKQLKKRMLMANPTTLVKTRSLRLTTVNKTILSQRKDTSVKHLNPKLVKNDKASTSTKTKPSPVGNEKKPVPNEENKMENKIVTRRSSIEPRKKTRQSLRRLVSHRIEVRREMSKTANINKVLERKKRLMNRNLNIKKQAKTIENKKIIKTPDTKKDVSKTADVKKEETKFVDIKKEDKSVDVKKEAGKLADVKKEVTRTSKRDISKVFDIKKETNISGSAKKGISKTVDIKTNVTKKVNIKKVFNKSSDMKKDGSKIVNIKKEMSDVKKEGSKLPVPKKAVNKPSDKKDTVKPVVATSEMKKGVSQTAGSETEVNKSNETKTDISKANEVKREVNTRSSEAKKEANKIPDVKKEETKPVDGKKGLIKGTEAKQKMQAKKVVDKKKEDSELEDSNKAIIKSSELKKEGVKSPEIKKDAAKPSSSKTGIASVTDKETKGPTVAKNEAKELPSQTVKGGKNTDKKSEDTPKIKDTIPAVDTKEEKSELKKEMDIEEFKERPKSPAKITVAKRKVKREDSPKLTRRSARDEKSPVANARPTRKTKEAAAIYMEILSHKLDSKVDDDNVSIDSFPELPNVKKTEQRENELKAKAKSSKDDIKSKESGDESKGKRTRSFKDWAQDEEEELVAAIRRQTTETKPGSEVIQSPKDAGDSQTKEIDDKDRKQPVEKKIPQSNDESNLSSDKVKINENTEKKRIEKNSTVSEETKSVDKNKKSTDEEMDKNQGTGKKPNSTKTSNPNTGIEAEFDKNEVTKDTKEVEDSGRRHTRNSTVSQINQHSDDSDESFHVSIKVPRKRKMTRSKGPVKPSESENPKSKASEPLTKLQEPAKKPPTDLSDSDQSTTSDMNLKVIMNKVKNKKFSKTKSMTKTEKCFIDSDEEPLSKLTNKSGDDRSETVKASDSKASTSKKEKIEAQKEVPAVKPKRECAKRPQNYLPMLSSSDEDEIFHGFDEKTKQKVPNKPLEVTLAHVPPLLELFSKDLDRRFGKEKVNMSNAQIEKWLNDSALAGNSIKKENDEMLKFGERIPTETSFDSTDAADIEKLKHNILSTPTKSAEATKLDVCKVVDDSTKSEVEKTPKQNSLDRKPIFRKSRTEITPNVNAFSPENESSVYAFGEDNEEVVSTPFRRPSRRPSSTATSKSEDESSKQDELKKGQFRRPLLKQEHTKSKEELESSADADDASYHFYIPQKPCKSFSKAQTGAMKSKVIENRPLNRVVKGTDRLSAERDDFKYKVPSSPSASSSSSAKIYKRQTPKQKIKSQDVVSPVYVSEFPKRTDPAKLVEAPVFHPTDQEFQDPLEYLERIRHKAEPFGICKIVPPSSFKPECKVSDDMRFTSYNQYVHKMLHRWGPNFKELMAIKKYLETQNIGFTHSPWIGGMEIDLPRLYQTVQNLGGLKEVIEKKKWPRVSELMKIPKSAQDRVTKLDDIYCKYLLPYDTLSPAERQKLFDEVEAEWARRQNKSQKSVPEKTGEGGSVPDGDDSEQEFNDNEAEECITKGRNMALNAFYRIARNTMSMHFKNAEPSAQEVEQEYWKYVTLRQNHICVHSGSIDSGSWGYGFAVSKNSPFARHAWNLKVLTNNCGSVLRSLGPVMGVTVPTLHVGMVFSACCWYRDPHGLPWIEYLHTGGSKIWYGIPNTTSDQFRAALQKLVPNCCRDKELWLPSDTVMIPPSLLIENGVSLCRAVQEPGQFVVVFPKVFTSSISTGYVVSESVYFAPPYWLKSARNLFDVLRNSCEPSMFSLDRLLINIANDTRSSIDILRQVLPHVQDLCNKETEKRTKLKTFGDLERESMPLPDPNNRKKKKMRGEEGDYECEICRVNLFTSMVFDTHVNVIYCLDHAIEMLEKKKSKVSNYKFMFTYDDEEIQGLPEKIKSAIETKGQKKIPNKFMGMPTLLGKQ</sequence>
<feature type="compositionally biased region" description="Low complexity" evidence="4">
    <location>
        <begin position="1163"/>
        <end position="1175"/>
    </location>
</feature>
<dbReference type="FunFam" id="1.10.150.60:FF:000012">
    <property type="entry name" value="Blast:Protein Jumonji"/>
    <property type="match status" value="1"/>
</dbReference>
<comment type="subcellular location">
    <subcellularLocation>
        <location evidence="1">Nucleus</location>
    </subcellularLocation>
</comment>
<dbReference type="Pfam" id="PF02373">
    <property type="entry name" value="JmjC"/>
    <property type="match status" value="1"/>
</dbReference>
<evidence type="ECO:0000256" key="2">
    <source>
        <dbReference type="ARBA" id="ARBA00023242"/>
    </source>
</evidence>
<evidence type="ECO:0000313" key="9">
    <source>
        <dbReference type="Proteomes" id="UP001152888"/>
    </source>
</evidence>
<feature type="compositionally biased region" description="Basic and acidic residues" evidence="4">
    <location>
        <begin position="907"/>
        <end position="950"/>
    </location>
</feature>
<dbReference type="GO" id="GO:0003677">
    <property type="term" value="F:DNA binding"/>
    <property type="evidence" value="ECO:0007669"/>
    <property type="project" value="InterPro"/>
</dbReference>
<dbReference type="OrthoDB" id="8951118at2759"/>
<dbReference type="InterPro" id="IPR001606">
    <property type="entry name" value="ARID_dom"/>
</dbReference>
<feature type="compositionally biased region" description="Low complexity" evidence="4">
    <location>
        <begin position="1563"/>
        <end position="1574"/>
    </location>
</feature>
<dbReference type="Gene3D" id="1.10.150.60">
    <property type="entry name" value="ARID DNA-binding domain"/>
    <property type="match status" value="1"/>
</dbReference>
<feature type="region of interest" description="Disordered" evidence="4">
    <location>
        <begin position="1"/>
        <end position="31"/>
    </location>
</feature>
<evidence type="ECO:0000259" key="6">
    <source>
        <dbReference type="PROSITE" id="PS51183"/>
    </source>
</evidence>
<dbReference type="InterPro" id="IPR003347">
    <property type="entry name" value="JmjC_dom"/>
</dbReference>
<feature type="compositionally biased region" description="Polar residues" evidence="4">
    <location>
        <begin position="1054"/>
        <end position="1071"/>
    </location>
</feature>
<dbReference type="CDD" id="cd16870">
    <property type="entry name" value="ARID_JARD2"/>
    <property type="match status" value="1"/>
</dbReference>
<organism evidence="8 9">
    <name type="scientific">Acanthoscelides obtectus</name>
    <name type="common">Bean weevil</name>
    <name type="synonym">Bruchus obtectus</name>
    <dbReference type="NCBI Taxonomy" id="200917"/>
    <lineage>
        <taxon>Eukaryota</taxon>
        <taxon>Metazoa</taxon>
        <taxon>Ecdysozoa</taxon>
        <taxon>Arthropoda</taxon>
        <taxon>Hexapoda</taxon>
        <taxon>Insecta</taxon>
        <taxon>Pterygota</taxon>
        <taxon>Neoptera</taxon>
        <taxon>Endopterygota</taxon>
        <taxon>Coleoptera</taxon>
        <taxon>Polyphaga</taxon>
        <taxon>Cucujiformia</taxon>
        <taxon>Chrysomeloidea</taxon>
        <taxon>Chrysomelidae</taxon>
        <taxon>Bruchinae</taxon>
        <taxon>Bruchini</taxon>
        <taxon>Acanthoscelides</taxon>
    </lineage>
</organism>
<feature type="compositionally biased region" description="Basic residues" evidence="4">
    <location>
        <begin position="1576"/>
        <end position="1585"/>
    </location>
</feature>
<feature type="region of interest" description="Disordered" evidence="4">
    <location>
        <begin position="366"/>
        <end position="430"/>
    </location>
</feature>
<feature type="compositionally biased region" description="Basic and acidic residues" evidence="4">
    <location>
        <begin position="1138"/>
        <end position="1147"/>
    </location>
</feature>
<feature type="region of interest" description="Disordered" evidence="4">
    <location>
        <begin position="1396"/>
        <end position="1508"/>
    </location>
</feature>
<dbReference type="InterPro" id="IPR004198">
    <property type="entry name" value="Znf_C5HC2"/>
</dbReference>